<feature type="transmembrane region" description="Helical" evidence="10">
    <location>
        <begin position="382"/>
        <end position="404"/>
    </location>
</feature>
<dbReference type="AlphaFoldDB" id="A0A1M5N776"/>
<keyword evidence="6 10" id="KW-0472">Membrane</keyword>
<dbReference type="InterPro" id="IPR001807">
    <property type="entry name" value="ClC"/>
</dbReference>
<keyword evidence="4 10" id="KW-1133">Transmembrane helix</keyword>
<reference evidence="11 12" key="1">
    <citation type="submission" date="2016-11" db="EMBL/GenBank/DDBJ databases">
        <authorList>
            <person name="Jaros S."/>
            <person name="Januszkiewicz K."/>
            <person name="Wedrychowicz H."/>
        </authorList>
    </citation>
    <scope>NUCLEOTIDE SEQUENCE [LARGE SCALE GENOMIC DNA]</scope>
    <source>
        <strain evidence="11 12">DSM 19436</strain>
    </source>
</reference>
<protein>
    <submittedName>
        <fullName evidence="11">Chloride channel protein, CIC family</fullName>
    </submittedName>
</protein>
<name>A0A1M5N776_9HYPH</name>
<evidence type="ECO:0000256" key="4">
    <source>
        <dbReference type="ARBA" id="ARBA00022989"/>
    </source>
</evidence>
<feature type="transmembrane region" description="Helical" evidence="10">
    <location>
        <begin position="411"/>
        <end position="430"/>
    </location>
</feature>
<evidence type="ECO:0000256" key="5">
    <source>
        <dbReference type="ARBA" id="ARBA00023065"/>
    </source>
</evidence>
<dbReference type="PANTHER" id="PTHR43427:SF6">
    <property type="entry name" value="CHLORIDE CHANNEL PROTEIN CLC-E"/>
    <property type="match status" value="1"/>
</dbReference>
<dbReference type="GO" id="GO:0005254">
    <property type="term" value="F:chloride channel activity"/>
    <property type="evidence" value="ECO:0007669"/>
    <property type="project" value="UniProtKB-KW"/>
</dbReference>
<dbReference type="GO" id="GO:0034707">
    <property type="term" value="C:chloride channel complex"/>
    <property type="evidence" value="ECO:0007669"/>
    <property type="project" value="UniProtKB-KW"/>
</dbReference>
<evidence type="ECO:0000313" key="12">
    <source>
        <dbReference type="Proteomes" id="UP000184485"/>
    </source>
</evidence>
<dbReference type="InterPro" id="IPR014743">
    <property type="entry name" value="Cl-channel_core"/>
</dbReference>
<proteinExistence type="predicted"/>
<dbReference type="Pfam" id="PF00654">
    <property type="entry name" value="Voltage_CLC"/>
    <property type="match status" value="1"/>
</dbReference>
<feature type="transmembrane region" description="Helical" evidence="10">
    <location>
        <begin position="29"/>
        <end position="50"/>
    </location>
</feature>
<evidence type="ECO:0000256" key="8">
    <source>
        <dbReference type="ARBA" id="ARBA00023214"/>
    </source>
</evidence>
<dbReference type="Proteomes" id="UP000184485">
    <property type="component" value="Unassembled WGS sequence"/>
</dbReference>
<evidence type="ECO:0000256" key="6">
    <source>
        <dbReference type="ARBA" id="ARBA00023136"/>
    </source>
</evidence>
<keyword evidence="8" id="KW-0868">Chloride</keyword>
<evidence type="ECO:0000256" key="1">
    <source>
        <dbReference type="ARBA" id="ARBA00004141"/>
    </source>
</evidence>
<feature type="transmembrane region" description="Helical" evidence="10">
    <location>
        <begin position="71"/>
        <end position="94"/>
    </location>
</feature>
<sequence>MIANHLNPVGANMNEVETGAGADEPKGSLFAIALLAPLAGALAGVLGALFRAGLDKADTLRGSVIAAAHGVPLLGFLGIVLMVAMAAALAAFLVQRFAREASGSGIPHVELVLRGQAEQGTLRLIPVKFFGGWLAIGSGLALGREGPSVQMGATLAHLIGKWFRCDWDDCRMLLAAGAGAGLATAFNAPLAGAIFVLEELVRRFETRIAIAALAASGTAIGVARVILGDQLDFPIAPVAAVPLAGLPLYVVFGILTGLVAVAYNRIILGAMDAVGAMKALPVPARAALIGAAVGALAFLAPSLVGGGDALTAQALAGSGTLGIVLLLLAVRFLLGAISYAAGTPGGLFAPMLVIGAELGLAMGLVVAGLFPTLGLDPRGFALVGMAAFFAGVVRSPLTGLILAVEMTGSTTLLVPMLIATFVAMLVPAMAGSPPIYDSLRERAQKAPPGALKR</sequence>
<organism evidence="11 12">
    <name type="scientific">Kaistia soli DSM 19436</name>
    <dbReference type="NCBI Taxonomy" id="1122133"/>
    <lineage>
        <taxon>Bacteria</taxon>
        <taxon>Pseudomonadati</taxon>
        <taxon>Pseudomonadota</taxon>
        <taxon>Alphaproteobacteria</taxon>
        <taxon>Hyphomicrobiales</taxon>
        <taxon>Kaistiaceae</taxon>
        <taxon>Kaistia</taxon>
    </lineage>
</organism>
<feature type="transmembrane region" description="Helical" evidence="10">
    <location>
        <begin position="310"/>
        <end position="334"/>
    </location>
</feature>
<dbReference type="PANTHER" id="PTHR43427">
    <property type="entry name" value="CHLORIDE CHANNEL PROTEIN CLC-E"/>
    <property type="match status" value="1"/>
</dbReference>
<keyword evidence="9" id="KW-0407">Ion channel</keyword>
<feature type="transmembrane region" description="Helical" evidence="10">
    <location>
        <begin position="172"/>
        <end position="196"/>
    </location>
</feature>
<keyword evidence="5" id="KW-0406">Ion transport</keyword>
<gene>
    <name evidence="11" type="ORF">SAMN02745157_4935</name>
</gene>
<dbReference type="CDD" id="cd01031">
    <property type="entry name" value="EriC"/>
    <property type="match status" value="1"/>
</dbReference>
<dbReference type="NCBIfam" id="NF003640">
    <property type="entry name" value="PRK05277.1"/>
    <property type="match status" value="1"/>
</dbReference>
<evidence type="ECO:0000256" key="7">
    <source>
        <dbReference type="ARBA" id="ARBA00023173"/>
    </source>
</evidence>
<dbReference type="Gene3D" id="1.10.3080.10">
    <property type="entry name" value="Clc chloride channel"/>
    <property type="match status" value="1"/>
</dbReference>
<evidence type="ECO:0000256" key="9">
    <source>
        <dbReference type="ARBA" id="ARBA00023303"/>
    </source>
</evidence>
<evidence type="ECO:0000256" key="3">
    <source>
        <dbReference type="ARBA" id="ARBA00022692"/>
    </source>
</evidence>
<keyword evidence="3 10" id="KW-0812">Transmembrane</keyword>
<dbReference type="SUPFAM" id="SSF81340">
    <property type="entry name" value="Clc chloride channel"/>
    <property type="match status" value="1"/>
</dbReference>
<feature type="transmembrane region" description="Helical" evidence="10">
    <location>
        <begin position="346"/>
        <end position="370"/>
    </location>
</feature>
<dbReference type="EMBL" id="FQUP01000008">
    <property type="protein sequence ID" value="SHG85378.1"/>
    <property type="molecule type" value="Genomic_DNA"/>
</dbReference>
<evidence type="ECO:0000256" key="2">
    <source>
        <dbReference type="ARBA" id="ARBA00022448"/>
    </source>
</evidence>
<keyword evidence="7" id="KW-0869">Chloride channel</keyword>
<feature type="transmembrane region" description="Helical" evidence="10">
    <location>
        <begin position="208"/>
        <end position="227"/>
    </location>
</feature>
<feature type="transmembrane region" description="Helical" evidence="10">
    <location>
        <begin position="239"/>
        <end position="263"/>
    </location>
</feature>
<dbReference type="PRINTS" id="PR00762">
    <property type="entry name" value="CLCHANNEL"/>
</dbReference>
<feature type="transmembrane region" description="Helical" evidence="10">
    <location>
        <begin position="284"/>
        <end position="304"/>
    </location>
</feature>
<evidence type="ECO:0000313" key="11">
    <source>
        <dbReference type="EMBL" id="SHG85378.1"/>
    </source>
</evidence>
<evidence type="ECO:0000256" key="10">
    <source>
        <dbReference type="SAM" id="Phobius"/>
    </source>
</evidence>
<comment type="subcellular location">
    <subcellularLocation>
        <location evidence="1">Membrane</location>
        <topology evidence="1">Multi-pass membrane protein</topology>
    </subcellularLocation>
</comment>
<keyword evidence="2" id="KW-0813">Transport</keyword>
<accession>A0A1M5N776</accession>
<keyword evidence="12" id="KW-1185">Reference proteome</keyword>
<dbReference type="InterPro" id="IPR050368">
    <property type="entry name" value="ClC-type_chloride_channel"/>
</dbReference>